<dbReference type="CDD" id="cd03263">
    <property type="entry name" value="ABC_subfamily_A"/>
    <property type="match status" value="2"/>
</dbReference>
<feature type="transmembrane region" description="Helical" evidence="9">
    <location>
        <begin position="1289"/>
        <end position="1310"/>
    </location>
</feature>
<dbReference type="SUPFAM" id="SSF52540">
    <property type="entry name" value="P-loop containing nucleoside triphosphate hydrolases"/>
    <property type="match status" value="2"/>
</dbReference>
<evidence type="ECO:0000256" key="6">
    <source>
        <dbReference type="ARBA" id="ARBA00022840"/>
    </source>
</evidence>
<keyword evidence="3 9" id="KW-0812">Transmembrane</keyword>
<dbReference type="SMART" id="SM00382">
    <property type="entry name" value="AAA"/>
    <property type="match status" value="2"/>
</dbReference>
<dbReference type="GO" id="GO:0005524">
    <property type="term" value="F:ATP binding"/>
    <property type="evidence" value="ECO:0007669"/>
    <property type="project" value="UniProtKB-KW"/>
</dbReference>
<dbReference type="PANTHER" id="PTHR19229">
    <property type="entry name" value="ATP-BINDING CASSETTE TRANSPORTER SUBFAMILY A ABCA"/>
    <property type="match status" value="1"/>
</dbReference>
<keyword evidence="7 9" id="KW-1133">Transmembrane helix</keyword>
<evidence type="ECO:0000256" key="4">
    <source>
        <dbReference type="ARBA" id="ARBA00022737"/>
    </source>
</evidence>
<feature type="transmembrane region" description="Helical" evidence="9">
    <location>
        <begin position="354"/>
        <end position="375"/>
    </location>
</feature>
<gene>
    <name evidence="11" type="ORF">RRG08_035083</name>
</gene>
<dbReference type="InterPro" id="IPR056264">
    <property type="entry name" value="R2_ABCA1-4-like"/>
</dbReference>
<dbReference type="EMBL" id="JAWDGP010003399">
    <property type="protein sequence ID" value="KAK3774655.1"/>
    <property type="molecule type" value="Genomic_DNA"/>
</dbReference>
<dbReference type="PROSITE" id="PS50893">
    <property type="entry name" value="ABC_TRANSPORTER_2"/>
    <property type="match status" value="2"/>
</dbReference>
<dbReference type="GO" id="GO:0016020">
    <property type="term" value="C:membrane"/>
    <property type="evidence" value="ECO:0007669"/>
    <property type="project" value="UniProtKB-SubCell"/>
</dbReference>
<feature type="transmembrane region" description="Helical" evidence="9">
    <location>
        <begin position="882"/>
        <end position="902"/>
    </location>
</feature>
<dbReference type="InterPro" id="IPR026082">
    <property type="entry name" value="ABCA"/>
</dbReference>
<feature type="transmembrane region" description="Helical" evidence="9">
    <location>
        <begin position="240"/>
        <end position="258"/>
    </location>
</feature>
<feature type="domain" description="ABC transporter" evidence="10">
    <location>
        <begin position="510"/>
        <end position="739"/>
    </location>
</feature>
<feature type="transmembrane region" description="Helical" evidence="9">
    <location>
        <begin position="279"/>
        <end position="305"/>
    </location>
</feature>
<dbReference type="Pfam" id="PF00005">
    <property type="entry name" value="ABC_tran"/>
    <property type="match status" value="2"/>
</dbReference>
<evidence type="ECO:0000256" key="7">
    <source>
        <dbReference type="ARBA" id="ARBA00022989"/>
    </source>
</evidence>
<protein>
    <recommendedName>
        <fullName evidence="10">ABC transporter domain-containing protein</fullName>
    </recommendedName>
</protein>
<organism evidence="11 12">
    <name type="scientific">Elysia crispata</name>
    <name type="common">lettuce slug</name>
    <dbReference type="NCBI Taxonomy" id="231223"/>
    <lineage>
        <taxon>Eukaryota</taxon>
        <taxon>Metazoa</taxon>
        <taxon>Spiralia</taxon>
        <taxon>Lophotrochozoa</taxon>
        <taxon>Mollusca</taxon>
        <taxon>Gastropoda</taxon>
        <taxon>Heterobranchia</taxon>
        <taxon>Euthyneura</taxon>
        <taxon>Panpulmonata</taxon>
        <taxon>Sacoglossa</taxon>
        <taxon>Placobranchoidea</taxon>
        <taxon>Plakobranchidae</taxon>
        <taxon>Elysia</taxon>
    </lineage>
</organism>
<dbReference type="InterPro" id="IPR003593">
    <property type="entry name" value="AAA+_ATPase"/>
</dbReference>
<keyword evidence="5" id="KW-0547">Nucleotide-binding</keyword>
<dbReference type="Pfam" id="PF12698">
    <property type="entry name" value="ABC2_membrane_3"/>
    <property type="match status" value="2"/>
</dbReference>
<dbReference type="InterPro" id="IPR017871">
    <property type="entry name" value="ABC_transporter-like_CS"/>
</dbReference>
<dbReference type="PROSITE" id="PS00211">
    <property type="entry name" value="ABC_TRANSPORTER_1"/>
    <property type="match status" value="1"/>
</dbReference>
<dbReference type="GO" id="GO:0140359">
    <property type="term" value="F:ABC-type transporter activity"/>
    <property type="evidence" value="ECO:0007669"/>
    <property type="project" value="InterPro"/>
</dbReference>
<comment type="subcellular location">
    <subcellularLocation>
        <location evidence="1">Membrane</location>
        <topology evidence="1">Multi-pass membrane protein</topology>
    </subcellularLocation>
</comment>
<accession>A0AAE0ZSJ8</accession>
<feature type="transmembrane region" description="Helical" evidence="9">
    <location>
        <begin position="1107"/>
        <end position="1132"/>
    </location>
</feature>
<keyword evidence="4" id="KW-0677">Repeat</keyword>
<evidence type="ECO:0000313" key="12">
    <source>
        <dbReference type="Proteomes" id="UP001283361"/>
    </source>
</evidence>
<feature type="domain" description="ABC transporter" evidence="10">
    <location>
        <begin position="1373"/>
        <end position="1603"/>
    </location>
</feature>
<evidence type="ECO:0000256" key="2">
    <source>
        <dbReference type="ARBA" id="ARBA00022448"/>
    </source>
</evidence>
<proteinExistence type="predicted"/>
<reference evidence="11" key="1">
    <citation type="journal article" date="2023" name="G3 (Bethesda)">
        <title>A reference genome for the long-term kleptoplast-retaining sea slug Elysia crispata morphotype clarki.</title>
        <authorList>
            <person name="Eastman K.E."/>
            <person name="Pendleton A.L."/>
            <person name="Shaikh M.A."/>
            <person name="Suttiyut T."/>
            <person name="Ogas R."/>
            <person name="Tomko P."/>
            <person name="Gavelis G."/>
            <person name="Widhalm J.R."/>
            <person name="Wisecaver J.H."/>
        </authorList>
    </citation>
    <scope>NUCLEOTIDE SEQUENCE</scope>
    <source>
        <strain evidence="11">ECLA1</strain>
    </source>
</reference>
<dbReference type="Proteomes" id="UP001283361">
    <property type="component" value="Unassembled WGS sequence"/>
</dbReference>
<evidence type="ECO:0000256" key="5">
    <source>
        <dbReference type="ARBA" id="ARBA00022741"/>
    </source>
</evidence>
<dbReference type="InterPro" id="IPR013525">
    <property type="entry name" value="ABC2_TM"/>
</dbReference>
<dbReference type="InterPro" id="IPR027417">
    <property type="entry name" value="P-loop_NTPase"/>
</dbReference>
<dbReference type="GO" id="GO:0016887">
    <property type="term" value="F:ATP hydrolysis activity"/>
    <property type="evidence" value="ECO:0007669"/>
    <property type="project" value="InterPro"/>
</dbReference>
<dbReference type="FunFam" id="3.40.50.300:FF:000298">
    <property type="entry name" value="ATP-binding cassette sub-family A member 12"/>
    <property type="match status" value="1"/>
</dbReference>
<dbReference type="InterPro" id="IPR003439">
    <property type="entry name" value="ABC_transporter-like_ATP-bd"/>
</dbReference>
<keyword evidence="6" id="KW-0067">ATP-binding</keyword>
<evidence type="ECO:0000256" key="8">
    <source>
        <dbReference type="ARBA" id="ARBA00023136"/>
    </source>
</evidence>
<dbReference type="Gene3D" id="3.40.50.300">
    <property type="entry name" value="P-loop containing nucleotide triphosphate hydrolases"/>
    <property type="match status" value="2"/>
</dbReference>
<feature type="transmembrane region" description="Helical" evidence="9">
    <location>
        <begin position="1175"/>
        <end position="1195"/>
    </location>
</feature>
<comment type="caution">
    <text evidence="11">The sequence shown here is derived from an EMBL/GenBank/DDBJ whole genome shotgun (WGS) entry which is preliminary data.</text>
</comment>
<evidence type="ECO:0000259" key="10">
    <source>
        <dbReference type="PROSITE" id="PS50893"/>
    </source>
</evidence>
<dbReference type="GO" id="GO:0005319">
    <property type="term" value="F:lipid transporter activity"/>
    <property type="evidence" value="ECO:0007669"/>
    <property type="project" value="TreeGrafter"/>
</dbReference>
<keyword evidence="12" id="KW-1185">Reference proteome</keyword>
<dbReference type="FunFam" id="3.40.50.300:FF:002470">
    <property type="entry name" value="ABC transporter, putative"/>
    <property type="match status" value="1"/>
</dbReference>
<evidence type="ECO:0000256" key="9">
    <source>
        <dbReference type="SAM" id="Phobius"/>
    </source>
</evidence>
<name>A0AAE0ZSJ8_9GAST</name>
<sequence>MRILRQFLLLMWKNLTIHRRRLSSTVAECFLPTLFAFLLMILKLKSDNEFHDTSYFEKRPVGLPLFPKQLGFVPKNKIVESLAKSVLARHIQYLLTMPNDTGRSTEFVMPALKGFNTVEEAELYFLGTDMTMTMVMELRHIEGWAKQLPKVLTVILHPYRKESQVWHTGSTHDPVFDRQPRVDLGDQGFAYMETLVSRSILAMWLTASSKNASGADFPLNQKRFPVPEYMSHELFQTLRLQLTLFMVLSFMMSVFMHTKNILYEKEFKIKESMRLMGMNLAAFWVSWFFTCFLFMIPAILVFTLVLKIDFKGDGALFSYSDPAVIIVLLLCYSMSVVSFSMVITCIVNKGNEGVIVSGVVFLMEYVPYEIIYQHAHDLDRFSKIMSCTSFNVAMGLANYNMLRREARMEGVQWSNVDDYIIPGKDNFTYLDCIKMLLVDIVLHLILVWYLDNVYPGEFGVPKPYFFFLTRDYWCGPFVINGSAEDPRSEIPIERNAVFFEREPANLTAGVKMKGLRKVFGNKVSVSNLRLNMYEGQITVLLGHNGAGKTTTMSMLTGFIQPTSGTALVNGYDICTNIHGVRKSIGLCPQYDILFEVLTVQEHLWFYAKLKETHTKNLKNEISAMIEEIGLENKAKSRVCEISGGQKRSLSVGISLMGESKVVFLDEPSSGMDPSTRRLTWDLLQKKREGRTMLLSTHYMEEADTLGNRIAILVEGKLQCCGTPMFLKKLYGTGYHLIIEKDPKCDLKKLTSDIQSHIESAQLESAQTFEVSYLIPDTERHRFSALFKYLNSNKQQLNITGFGTTSTTMEEVFLRSEEINDEHELSQSSEHRSSTAHLHESDMQIEHFDNLNRIIKPLSGYALAWSRFRALFVKRLLVTLRHWPVTLLLYAIPAFVLFLYLLIERFMTPLYDESMSEAILSVNNYKKTGSTAVFVAGGGNAGSNISVFSTYMKELKRQGVVAVAIKETQANSLDGFLLDEQDRLGRVKFDHRYPLGVLFNGTEIVALYNGQPYHTLFVSINMVINAVVKSLLDDSYKLSLGLKPLPMEGELELKLQMYQNHRVGFLIGMFVGVGFAMYTSSVVHFLLWERQSGVKHMQVISGVSMVMFWAPTFLWDACSFIVPTVLLFCLIHFAGNRAYLEENNWTLCLLAVALFVWAILPVMYAVHFVFESAAQGLAGVLVCNLFSVLLANIIVFELNKPDTYTENLGWWVKLATMVLIPTFNLSECFKIIMVNYNSKKKCEYRQASCEHGYNSLCCVNHPDLCYSDISDEKCYEWFESYLDMDINKGIGLCLVVLVIHGLLAWIAVGAIELSFVQKCYLANTPARNAVAAEMSTECPEEDDVAAERERVDRQVKKLQAGFANHFDKQLSDPLLIINLKKSYGRVKAVDGLSIGVAKSQCFGLLGQSGAGKTSVFRMLTGETAISSGNAFLNYFNVKTDLRAVQRQIGYCPQYDAHIGELTATETLNLYGRLRGIPPKDLDELVKTLIKIALLEPYANRRCGNYSGGNRRKLSLAMALVGNPDFLLLDEPSCGMDPKARRQMWDVLCRIRASGKTLFVSSHSMEECDALCTKLAILLRGRPMCLGSPQHLKNKYGQGYTLVIKMGTLPDGSIAPTEAVVEFVQKSFPDTVMFDNHQGYVHLQIKDSTAELADVFSLMERCQQQFDVEDYSVKETTLEQVFLMFTMIQYLDREEQHESCWFLRPGFFGDNVCL</sequence>
<feature type="transmembrane region" description="Helical" evidence="9">
    <location>
        <begin position="325"/>
        <end position="347"/>
    </location>
</feature>
<feature type="transmembrane region" description="Helical" evidence="9">
    <location>
        <begin position="1144"/>
        <end position="1169"/>
    </location>
</feature>
<evidence type="ECO:0000256" key="1">
    <source>
        <dbReference type="ARBA" id="ARBA00004141"/>
    </source>
</evidence>
<evidence type="ECO:0000256" key="3">
    <source>
        <dbReference type="ARBA" id="ARBA00022692"/>
    </source>
</evidence>
<dbReference type="PANTHER" id="PTHR19229:SF250">
    <property type="entry name" value="ABC TRANSPORTER DOMAIN-CONTAINING PROTEIN-RELATED"/>
    <property type="match status" value="1"/>
</dbReference>
<feature type="transmembrane region" description="Helical" evidence="9">
    <location>
        <begin position="1062"/>
        <end position="1087"/>
    </location>
</feature>
<dbReference type="Pfam" id="PF23321">
    <property type="entry name" value="R1_ABCA1"/>
    <property type="match status" value="1"/>
</dbReference>
<evidence type="ECO:0000313" key="11">
    <source>
        <dbReference type="EMBL" id="KAK3774655.1"/>
    </source>
</evidence>
<keyword evidence="2" id="KW-0813">Transport</keyword>
<keyword evidence="8 9" id="KW-0472">Membrane</keyword>